<dbReference type="AlphaFoldDB" id="M2YZH9"/>
<dbReference type="EMBL" id="AOEX01000093">
    <property type="protein sequence ID" value="EME53764.1"/>
    <property type="molecule type" value="Genomic_DNA"/>
</dbReference>
<accession>M2YZH9</accession>
<evidence type="ECO:0000313" key="1">
    <source>
        <dbReference type="EMBL" id="EME53764.1"/>
    </source>
</evidence>
<dbReference type="Proteomes" id="UP000011731">
    <property type="component" value="Unassembled WGS sequence"/>
</dbReference>
<name>M2YZH9_9NOCA</name>
<dbReference type="PATRIC" id="fig|1278076.4.peg.4924"/>
<organism evidence="1 2">
    <name type="scientific">Rhodococcus ruber BKS 20-38</name>
    <dbReference type="NCBI Taxonomy" id="1278076"/>
    <lineage>
        <taxon>Bacteria</taxon>
        <taxon>Bacillati</taxon>
        <taxon>Actinomycetota</taxon>
        <taxon>Actinomycetes</taxon>
        <taxon>Mycobacteriales</taxon>
        <taxon>Nocardiaceae</taxon>
        <taxon>Rhodococcus</taxon>
    </lineage>
</organism>
<dbReference type="RefSeq" id="WP_003938867.1">
    <property type="nucleotide sequence ID" value="NZ_AOEX01000093.1"/>
</dbReference>
<gene>
    <name evidence="1" type="ORF">G352_24031</name>
</gene>
<sequence length="144" mass="14953">MSLALDKARAAAGGYGIAAAYDDIDNVLAERDALRKALAKADAGKDAATAEAERLAGHLGTEQFRTKGWRDRALAAEETAQVHAKDLATARADVMRLTALLGQGLDLIDTATNGPLDPVDAALLDALRTALTLAPGEQAKAVHP</sequence>
<keyword evidence="2" id="KW-1185">Reference proteome</keyword>
<evidence type="ECO:0000313" key="2">
    <source>
        <dbReference type="Proteomes" id="UP000011731"/>
    </source>
</evidence>
<protein>
    <submittedName>
        <fullName evidence="1">Uncharacterized protein</fullName>
    </submittedName>
</protein>
<proteinExistence type="predicted"/>
<reference evidence="1 2" key="1">
    <citation type="journal article" date="2013" name="Genome Announc.">
        <title>Draft Genome Sequence of Rhodococcus ruber Strain BKS 20-38.</title>
        <authorList>
            <person name="Bala M."/>
            <person name="Kumar S."/>
            <person name="Raghava G.P."/>
            <person name="Mayilraj S."/>
        </authorList>
    </citation>
    <scope>NUCLEOTIDE SEQUENCE [LARGE SCALE GENOMIC DNA]</scope>
    <source>
        <strain evidence="1 2">BKS 20-38</strain>
    </source>
</reference>
<comment type="caution">
    <text evidence="1">The sequence shown here is derived from an EMBL/GenBank/DDBJ whole genome shotgun (WGS) entry which is preliminary data.</text>
</comment>